<dbReference type="Gramene" id="EFJ31026">
    <property type="protein sequence ID" value="EFJ31026"/>
    <property type="gene ID" value="SELMODRAFT_88185"/>
</dbReference>
<dbReference type="AlphaFoldDB" id="D8QYY1"/>
<dbReference type="Gramene" id="EFJ34319">
    <property type="protein sequence ID" value="EFJ34319"/>
    <property type="gene ID" value="SELMODRAFT_81270"/>
</dbReference>
<proteinExistence type="predicted"/>
<comment type="function">
    <text evidence="1">Neddylation of cullins play an essential role in the regulation of SCF-type complexes activity.</text>
</comment>
<dbReference type="EMBL" id="GL377569">
    <property type="protein sequence ID" value="EFJ34319.1"/>
    <property type="molecule type" value="Genomic_DNA"/>
</dbReference>
<dbReference type="KEGG" id="smo:SELMODRAFT_81270"/>
<feature type="domain" description="DCUN1" evidence="2">
    <location>
        <begin position="1"/>
        <end position="109"/>
    </location>
</feature>
<evidence type="ECO:0000259" key="2">
    <source>
        <dbReference type="PROSITE" id="PS51229"/>
    </source>
</evidence>
<dbReference type="PANTHER" id="PTHR12281:SF31">
    <property type="entry name" value="DCN1-LIKE PROTEIN 3"/>
    <property type="match status" value="1"/>
</dbReference>
<dbReference type="InterPro" id="IPR042460">
    <property type="entry name" value="DCN1-like_PONY"/>
</dbReference>
<dbReference type="Gene3D" id="1.10.238.200">
    <property type="entry name" value="Cullin, PONY binding domain"/>
    <property type="match status" value="1"/>
</dbReference>
<dbReference type="Proteomes" id="UP000001514">
    <property type="component" value="Unassembled WGS sequence"/>
</dbReference>
<dbReference type="STRING" id="88036.D8QYY1"/>
<gene>
    <name evidence="4" type="ORF">SELMODRAFT_81270</name>
    <name evidence="3" type="ORF">SELMODRAFT_88185</name>
</gene>
<evidence type="ECO:0000313" key="4">
    <source>
        <dbReference type="EMBL" id="EFJ34319.1"/>
    </source>
</evidence>
<evidence type="ECO:0000256" key="1">
    <source>
        <dbReference type="RuleBase" id="RU410713"/>
    </source>
</evidence>
<feature type="non-terminal residue" evidence="4">
    <location>
        <position position="1"/>
    </location>
</feature>
<accession>D8QYY1</accession>
<dbReference type="InterPro" id="IPR005176">
    <property type="entry name" value="PONY_dom"/>
</dbReference>
<dbReference type="EMBL" id="GL377574">
    <property type="protein sequence ID" value="EFJ31026.1"/>
    <property type="molecule type" value="Genomic_DNA"/>
</dbReference>
<organism evidence="5">
    <name type="scientific">Selaginella moellendorffii</name>
    <name type="common">Spikemoss</name>
    <dbReference type="NCBI Taxonomy" id="88036"/>
    <lineage>
        <taxon>Eukaryota</taxon>
        <taxon>Viridiplantae</taxon>
        <taxon>Streptophyta</taxon>
        <taxon>Embryophyta</taxon>
        <taxon>Tracheophyta</taxon>
        <taxon>Lycopodiopsida</taxon>
        <taxon>Selaginellales</taxon>
        <taxon>Selaginellaceae</taxon>
        <taxon>Selaginella</taxon>
    </lineage>
</organism>
<dbReference type="KEGG" id="smo:SELMODRAFT_88185"/>
<sequence length="110" mass="13304">LTPRNLLQLLDARRFGTFYRFVFFMCREKGQKSLTVSIAVDAWRLALTGRFRLLDQWCEFVRMHHRHAITEDTWRQVLEFSRVVHEDLSNYDPEGAWPVLVDEFVDHMYR</sequence>
<dbReference type="OMA" id="LEMTITY"/>
<dbReference type="InterPro" id="IPR014764">
    <property type="entry name" value="DCN-prot"/>
</dbReference>
<reference evidence="4 5" key="1">
    <citation type="journal article" date="2011" name="Science">
        <title>The Selaginella genome identifies genetic changes associated with the evolution of vascular plants.</title>
        <authorList>
            <person name="Banks J.A."/>
            <person name="Nishiyama T."/>
            <person name="Hasebe M."/>
            <person name="Bowman J.L."/>
            <person name="Gribskov M."/>
            <person name="dePamphilis C."/>
            <person name="Albert V.A."/>
            <person name="Aono N."/>
            <person name="Aoyama T."/>
            <person name="Ambrose B.A."/>
            <person name="Ashton N.W."/>
            <person name="Axtell M.J."/>
            <person name="Barker E."/>
            <person name="Barker M.S."/>
            <person name="Bennetzen J.L."/>
            <person name="Bonawitz N.D."/>
            <person name="Chapple C."/>
            <person name="Cheng C."/>
            <person name="Correa L.G."/>
            <person name="Dacre M."/>
            <person name="DeBarry J."/>
            <person name="Dreyer I."/>
            <person name="Elias M."/>
            <person name="Engstrom E.M."/>
            <person name="Estelle M."/>
            <person name="Feng L."/>
            <person name="Finet C."/>
            <person name="Floyd S.K."/>
            <person name="Frommer W.B."/>
            <person name="Fujita T."/>
            <person name="Gramzow L."/>
            <person name="Gutensohn M."/>
            <person name="Harholt J."/>
            <person name="Hattori M."/>
            <person name="Heyl A."/>
            <person name="Hirai T."/>
            <person name="Hiwatashi Y."/>
            <person name="Ishikawa M."/>
            <person name="Iwata M."/>
            <person name="Karol K.G."/>
            <person name="Koehler B."/>
            <person name="Kolukisaoglu U."/>
            <person name="Kubo M."/>
            <person name="Kurata T."/>
            <person name="Lalonde S."/>
            <person name="Li K."/>
            <person name="Li Y."/>
            <person name="Litt A."/>
            <person name="Lyons E."/>
            <person name="Manning G."/>
            <person name="Maruyama T."/>
            <person name="Michael T.P."/>
            <person name="Mikami K."/>
            <person name="Miyazaki S."/>
            <person name="Morinaga S."/>
            <person name="Murata T."/>
            <person name="Mueller-Roeber B."/>
            <person name="Nelson D.R."/>
            <person name="Obara M."/>
            <person name="Oguri Y."/>
            <person name="Olmstead R.G."/>
            <person name="Onodera N."/>
            <person name="Petersen B.L."/>
            <person name="Pils B."/>
            <person name="Prigge M."/>
            <person name="Rensing S.A."/>
            <person name="Riano-Pachon D.M."/>
            <person name="Roberts A.W."/>
            <person name="Sato Y."/>
            <person name="Scheller H.V."/>
            <person name="Schulz B."/>
            <person name="Schulz C."/>
            <person name="Shakirov E.V."/>
            <person name="Shibagaki N."/>
            <person name="Shinohara N."/>
            <person name="Shippen D.E."/>
            <person name="Soerensen I."/>
            <person name="Sotooka R."/>
            <person name="Sugimoto N."/>
            <person name="Sugita M."/>
            <person name="Sumikawa N."/>
            <person name="Tanurdzic M."/>
            <person name="Theissen G."/>
            <person name="Ulvskov P."/>
            <person name="Wakazuki S."/>
            <person name="Weng J.K."/>
            <person name="Willats W.W."/>
            <person name="Wipf D."/>
            <person name="Wolf P.G."/>
            <person name="Yang L."/>
            <person name="Zimmer A.D."/>
            <person name="Zhu Q."/>
            <person name="Mitros T."/>
            <person name="Hellsten U."/>
            <person name="Loque D."/>
            <person name="Otillar R."/>
            <person name="Salamov A."/>
            <person name="Schmutz J."/>
            <person name="Shapiro H."/>
            <person name="Lindquist E."/>
            <person name="Lucas S."/>
            <person name="Rokhsar D."/>
            <person name="Grigoriev I.V."/>
        </authorList>
    </citation>
    <scope>NUCLEOTIDE SEQUENCE [LARGE SCALE GENOMIC DNA]</scope>
</reference>
<keyword evidence="5" id="KW-1185">Reference proteome</keyword>
<dbReference type="PROSITE" id="PS51229">
    <property type="entry name" value="DCUN1"/>
    <property type="match status" value="1"/>
</dbReference>
<dbReference type="OrthoDB" id="286637at2759"/>
<dbReference type="InParanoid" id="D8QYY1"/>
<dbReference type="Pfam" id="PF03556">
    <property type="entry name" value="Cullin_binding"/>
    <property type="match status" value="1"/>
</dbReference>
<name>D8QYY1_SELML</name>
<evidence type="ECO:0000313" key="5">
    <source>
        <dbReference type="Proteomes" id="UP000001514"/>
    </source>
</evidence>
<evidence type="ECO:0000313" key="3">
    <source>
        <dbReference type="EMBL" id="EFJ31026.1"/>
    </source>
</evidence>
<protein>
    <recommendedName>
        <fullName evidence="1">Defective in cullin neddylation protein</fullName>
    </recommendedName>
</protein>
<dbReference type="FunFam" id="1.10.238.200:FF:000006">
    <property type="entry name" value="Defective in cullin neddylation protein"/>
    <property type="match status" value="1"/>
</dbReference>
<dbReference type="HOGENOM" id="CLU_047042_6_2_1"/>
<dbReference type="eggNOG" id="KOG3077">
    <property type="taxonomic scope" value="Eukaryota"/>
</dbReference>
<dbReference type="PANTHER" id="PTHR12281">
    <property type="entry name" value="RP42 RELATED"/>
    <property type="match status" value="1"/>
</dbReference>